<keyword evidence="1" id="KW-0862">Zinc</keyword>
<dbReference type="PROSITE" id="PS50157">
    <property type="entry name" value="ZINC_FINGER_C2H2_2"/>
    <property type="match status" value="1"/>
</dbReference>
<keyword evidence="1" id="KW-0863">Zinc-finger</keyword>
<dbReference type="PANTHER" id="PTHR46954">
    <property type="entry name" value="C2H2-TYPE DOMAIN-CONTAINING PROTEIN"/>
    <property type="match status" value="1"/>
</dbReference>
<evidence type="ECO:0000313" key="4">
    <source>
        <dbReference type="Proteomes" id="UP000789405"/>
    </source>
</evidence>
<reference evidence="3" key="1">
    <citation type="submission" date="2021-06" db="EMBL/GenBank/DDBJ databases">
        <authorList>
            <person name="Kallberg Y."/>
            <person name="Tangrot J."/>
            <person name="Rosling A."/>
        </authorList>
    </citation>
    <scope>NUCLEOTIDE SEQUENCE</scope>
    <source>
        <strain evidence="3">MA453B</strain>
    </source>
</reference>
<evidence type="ECO:0000259" key="2">
    <source>
        <dbReference type="PROSITE" id="PS50157"/>
    </source>
</evidence>
<feature type="domain" description="C2H2-type" evidence="2">
    <location>
        <begin position="410"/>
        <end position="443"/>
    </location>
</feature>
<evidence type="ECO:0000256" key="1">
    <source>
        <dbReference type="PROSITE-ProRule" id="PRU00042"/>
    </source>
</evidence>
<gene>
    <name evidence="3" type="ORF">DERYTH_LOCUS21125</name>
</gene>
<protein>
    <submittedName>
        <fullName evidence="3">3087_t:CDS:1</fullName>
    </submittedName>
</protein>
<proteinExistence type="predicted"/>
<dbReference type="PANTHER" id="PTHR46954:SF1">
    <property type="entry name" value="C2H2-TYPE DOMAIN-CONTAINING PROTEIN"/>
    <property type="match status" value="1"/>
</dbReference>
<dbReference type="GO" id="GO:0008270">
    <property type="term" value="F:zinc ion binding"/>
    <property type="evidence" value="ECO:0007669"/>
    <property type="project" value="UniProtKB-KW"/>
</dbReference>
<dbReference type="AlphaFoldDB" id="A0A9N9P5M7"/>
<dbReference type="InterPro" id="IPR013087">
    <property type="entry name" value="Znf_C2H2_type"/>
</dbReference>
<dbReference type="OrthoDB" id="2433005at2759"/>
<accession>A0A9N9P5M7</accession>
<keyword evidence="1" id="KW-0479">Metal-binding</keyword>
<sequence>KKQRLQLIKKQIKKAGFNMQLVKPMVGHSSLEKAQPGLLETIVQIVSSDGQANYRRHSEIVRSIKTLDQLQEVLTNMNYKLSRSATYFRLISKWHNTNEGRWHVKTVPVKLLKLQNTARRSHIDTRFCAALIRNLKEIVSLLGPKCALVISQDDKAQIPLGLAAANKQAPILMRLEYRIELLDHDWVVAEKHKLILSVYAILDIQEGKYGHTDAVTYSGPTFIRIHSVVMLSDGGPNENPRYRKTIQMMIEHFDKYNLDTIIVAYFAPHQSASNPVERRMAPLSHDLAGVILPHDTFETYLDSQLKTNDDELEKHPSEEYHYPSKKSESWIENKFCQILLNHFFSSPIMVQQKPNGICVATMNVSDDTIYYFNFLLSTLMEGKLIPPDMNLWCFLFDWYCLTINKSINEYICLYCNRYFALKRNLKYHIRKCLYKKSNLSVKPSSNIQDFQVSNDTFVHNHRQGEFLISNEGNEAM</sequence>
<comment type="caution">
    <text evidence="3">The sequence shown here is derived from an EMBL/GenBank/DDBJ whole genome shotgun (WGS) entry which is preliminary data.</text>
</comment>
<feature type="non-terminal residue" evidence="3">
    <location>
        <position position="1"/>
    </location>
</feature>
<organism evidence="3 4">
    <name type="scientific">Dentiscutata erythropus</name>
    <dbReference type="NCBI Taxonomy" id="1348616"/>
    <lineage>
        <taxon>Eukaryota</taxon>
        <taxon>Fungi</taxon>
        <taxon>Fungi incertae sedis</taxon>
        <taxon>Mucoromycota</taxon>
        <taxon>Glomeromycotina</taxon>
        <taxon>Glomeromycetes</taxon>
        <taxon>Diversisporales</taxon>
        <taxon>Gigasporaceae</taxon>
        <taxon>Dentiscutata</taxon>
    </lineage>
</organism>
<evidence type="ECO:0000313" key="3">
    <source>
        <dbReference type="EMBL" id="CAG8789540.1"/>
    </source>
</evidence>
<keyword evidence="4" id="KW-1185">Reference proteome</keyword>
<dbReference type="EMBL" id="CAJVPY010026305">
    <property type="protein sequence ID" value="CAG8789540.1"/>
    <property type="molecule type" value="Genomic_DNA"/>
</dbReference>
<name>A0A9N9P5M7_9GLOM</name>
<dbReference type="Proteomes" id="UP000789405">
    <property type="component" value="Unassembled WGS sequence"/>
</dbReference>